<protein>
    <submittedName>
        <fullName evidence="1">Uncharacterized protein</fullName>
    </submittedName>
</protein>
<dbReference type="Proteomes" id="UP000429181">
    <property type="component" value="Chromosome 8"/>
</dbReference>
<dbReference type="AlphaFoldDB" id="A0A4W2HF94"/>
<sequence length="95" mass="10372">RQSGRNLEAVSPKSGGWQGCTPSAGSRGVNIFSLFLLLGADWTVVLSLPSPVSVWPLSLLCISPLCVSCKDPCHWIKGLPGWSRIKYLVPKTFFR</sequence>
<evidence type="ECO:0000313" key="2">
    <source>
        <dbReference type="Proteomes" id="UP000429181"/>
    </source>
</evidence>
<accession>A0A4W2HF94</accession>
<proteinExistence type="predicted"/>
<reference evidence="1" key="2">
    <citation type="submission" date="2025-08" db="UniProtKB">
        <authorList>
            <consortium name="Ensembl"/>
        </authorList>
    </citation>
    <scope>IDENTIFICATION</scope>
</reference>
<evidence type="ECO:0000313" key="1">
    <source>
        <dbReference type="Ensembl" id="ENSBIXP00005028859.1"/>
    </source>
</evidence>
<reference evidence="1 2" key="1">
    <citation type="submission" date="2018-11" db="EMBL/GenBank/DDBJ databases">
        <title>Haplotype-resolved cattle genomes.</title>
        <authorList>
            <person name="Low W.Y."/>
            <person name="Tearle R."/>
            <person name="Bickhart D.M."/>
            <person name="Rosen B.D."/>
            <person name="Koren S."/>
            <person name="Rhie A."/>
            <person name="Hiendleder S."/>
            <person name="Phillippy A.M."/>
            <person name="Smith T.P.L."/>
            <person name="Williams J.L."/>
        </authorList>
    </citation>
    <scope>NUCLEOTIDE SEQUENCE [LARGE SCALE GENOMIC DNA]</scope>
</reference>
<name>A0A4W2HF94_BOBOX</name>
<dbReference type="Ensembl" id="ENSBIXT00005012573.1">
    <property type="protein sequence ID" value="ENSBIXP00005028859.1"/>
    <property type="gene ID" value="ENSBIXG00005008636.1"/>
</dbReference>
<organism evidence="1 2">
    <name type="scientific">Bos indicus x Bos taurus</name>
    <name type="common">Hybrid cattle</name>
    <dbReference type="NCBI Taxonomy" id="30522"/>
    <lineage>
        <taxon>Eukaryota</taxon>
        <taxon>Metazoa</taxon>
        <taxon>Chordata</taxon>
        <taxon>Craniata</taxon>
        <taxon>Vertebrata</taxon>
        <taxon>Euteleostomi</taxon>
        <taxon>Mammalia</taxon>
        <taxon>Eutheria</taxon>
        <taxon>Laurasiatheria</taxon>
        <taxon>Artiodactyla</taxon>
        <taxon>Ruminantia</taxon>
        <taxon>Pecora</taxon>
        <taxon>Bovidae</taxon>
        <taxon>Bovinae</taxon>
        <taxon>Bos</taxon>
    </lineage>
</organism>